<evidence type="ECO:0000256" key="1">
    <source>
        <dbReference type="SAM" id="MobiDB-lite"/>
    </source>
</evidence>
<evidence type="ECO:0008006" key="4">
    <source>
        <dbReference type="Google" id="ProtNLM"/>
    </source>
</evidence>
<evidence type="ECO:0000313" key="3">
    <source>
        <dbReference type="Proteomes" id="UP000078492"/>
    </source>
</evidence>
<evidence type="ECO:0000313" key="2">
    <source>
        <dbReference type="EMBL" id="KYN12324.1"/>
    </source>
</evidence>
<feature type="compositionally biased region" description="Basic and acidic residues" evidence="1">
    <location>
        <begin position="101"/>
        <end position="119"/>
    </location>
</feature>
<accession>A0A151IWY3</accession>
<protein>
    <recommendedName>
        <fullName evidence="4">RNase H type-1 domain-containing protein</fullName>
    </recommendedName>
</protein>
<dbReference type="InterPro" id="IPR036397">
    <property type="entry name" value="RNaseH_sf"/>
</dbReference>
<dbReference type="EMBL" id="KQ980842">
    <property type="protein sequence ID" value="KYN12324.1"/>
    <property type="molecule type" value="Genomic_DNA"/>
</dbReference>
<name>A0A151IWY3_9HYME</name>
<dbReference type="Gene3D" id="3.30.420.10">
    <property type="entry name" value="Ribonuclease H-like superfamily/Ribonuclease H"/>
    <property type="match status" value="1"/>
</dbReference>
<dbReference type="AlphaFoldDB" id="A0A151IWY3"/>
<keyword evidence="3" id="KW-1185">Reference proteome</keyword>
<dbReference type="GO" id="GO:0003676">
    <property type="term" value="F:nucleic acid binding"/>
    <property type="evidence" value="ECO:0007669"/>
    <property type="project" value="InterPro"/>
</dbReference>
<sequence>MSSIDSSNPPVTFQAEFALRTSKFTLSYISFYTDGSKLNNTAAVGAGIHSPELNISIMHRLPPETSIFSAKAWAIVQTLLQNKNMKLSTGGGQNSRPPLRGRTDVRREHRAPTRSEENPSRSPPPGQEVRGP</sequence>
<proteinExistence type="predicted"/>
<gene>
    <name evidence="2" type="ORF">ALC57_15509</name>
</gene>
<feature type="region of interest" description="Disordered" evidence="1">
    <location>
        <begin position="85"/>
        <end position="132"/>
    </location>
</feature>
<dbReference type="Proteomes" id="UP000078492">
    <property type="component" value="Unassembled WGS sequence"/>
</dbReference>
<organism evidence="2 3">
    <name type="scientific">Trachymyrmex cornetzi</name>
    <dbReference type="NCBI Taxonomy" id="471704"/>
    <lineage>
        <taxon>Eukaryota</taxon>
        <taxon>Metazoa</taxon>
        <taxon>Ecdysozoa</taxon>
        <taxon>Arthropoda</taxon>
        <taxon>Hexapoda</taxon>
        <taxon>Insecta</taxon>
        <taxon>Pterygota</taxon>
        <taxon>Neoptera</taxon>
        <taxon>Endopterygota</taxon>
        <taxon>Hymenoptera</taxon>
        <taxon>Apocrita</taxon>
        <taxon>Aculeata</taxon>
        <taxon>Formicoidea</taxon>
        <taxon>Formicidae</taxon>
        <taxon>Myrmicinae</taxon>
        <taxon>Trachymyrmex</taxon>
    </lineage>
</organism>
<reference evidence="2 3" key="1">
    <citation type="submission" date="2015-09" db="EMBL/GenBank/DDBJ databases">
        <title>Trachymyrmex cornetzi WGS genome.</title>
        <authorList>
            <person name="Nygaard S."/>
            <person name="Hu H."/>
            <person name="Boomsma J."/>
            <person name="Zhang G."/>
        </authorList>
    </citation>
    <scope>NUCLEOTIDE SEQUENCE [LARGE SCALE GENOMIC DNA]</scope>
    <source>
        <strain evidence="2">Tcor2-1</strain>
        <tissue evidence="2">Whole body</tissue>
    </source>
</reference>